<keyword evidence="7" id="KW-0325">Glycoprotein</keyword>
<dbReference type="Pfam" id="PF12772">
    <property type="entry name" value="GHBP"/>
    <property type="match status" value="1"/>
</dbReference>
<dbReference type="OMA" id="NECPHYS"/>
<evidence type="ECO:0000256" key="7">
    <source>
        <dbReference type="ARBA" id="ARBA00023180"/>
    </source>
</evidence>
<dbReference type="GO" id="GO:0009897">
    <property type="term" value="C:external side of plasma membrane"/>
    <property type="evidence" value="ECO:0007669"/>
    <property type="project" value="TreeGrafter"/>
</dbReference>
<dbReference type="InterPro" id="IPR015152">
    <property type="entry name" value="Growth/epo_recpt_lig-bind"/>
</dbReference>
<dbReference type="AlphaFoldDB" id="A0A3Q3WTX6"/>
<evidence type="ECO:0000313" key="12">
    <source>
        <dbReference type="Ensembl" id="ENSMMOP00000015902.1"/>
    </source>
</evidence>
<comment type="subcellular location">
    <subcellularLocation>
        <location evidence="1">Membrane</location>
        <topology evidence="1">Single-pass type I membrane protein</topology>
    </subcellularLocation>
</comment>
<dbReference type="SUPFAM" id="SSF49265">
    <property type="entry name" value="Fibronectin type III"/>
    <property type="match status" value="2"/>
</dbReference>
<sequence length="650" mass="73149">MCLCLCLLHTLFQISQQDLENLVHVFIFSRLHYCCECFYAADSTLLLKSSPYHFHFLDLNTFLLLWVYKTLNGVWAKLISVLLIKHVNILFSLCFPTDLSQRHPHLTGCVSANMETFRCRWKVGTSQGPSELGDLRLFYINKKSPYAPPKEWSECPHYSTDRPNECFFNENHTTIWTSYRVQLRSRDQAILYDEKLFSVSDIVQPDPPVSLNWTLLNVSVTSTYYDIILSWKPPKSADVAMGWMTLQYEIHYRDIRSDLWKVADNVKSTHCSLYGLQTNVNHEVRVRCRKLSSKEFGEFSDSIFVHIPSKVSEFPMVVLPIFGILCLVAILTFVIISQQEKLMVILLPPVPGPKIRGIDPELLKTGKLRELTSILGSPPDLRPELYNNDPWMEFIDLDIEEQSERLTDLDTDCLMHHSPSSKCAPLSASFKDNDSGRASCCDPDLPSDQEASPFHPLIPNQSLCSVASCSTECEEPNSPTQSPSAAEPPLVALGREALYTQVSEVKSSGEVLLTPEELTEGEKTNSKDTEKDDMAEKRKEGKGLQLRVVNPDHQDYTSEPSPTLFTGDMSEQCEAGHMSSFPSTSVYETNRATMPLLPPAPVYTMVEGVDRQISLLLTQNSTPAPHLMSPKTIPTPGGYLTPDLLGSITP</sequence>
<evidence type="ECO:0000313" key="13">
    <source>
        <dbReference type="Proteomes" id="UP000261620"/>
    </source>
</evidence>
<dbReference type="SMART" id="SM00060">
    <property type="entry name" value="FN3"/>
    <property type="match status" value="1"/>
</dbReference>
<dbReference type="Ensembl" id="ENSMMOT00000016168.1">
    <property type="protein sequence ID" value="ENSMMOP00000015902.1"/>
    <property type="gene ID" value="ENSMMOG00000012137.1"/>
</dbReference>
<dbReference type="Proteomes" id="UP000261620">
    <property type="component" value="Unplaced"/>
</dbReference>
<dbReference type="InterPro" id="IPR013783">
    <property type="entry name" value="Ig-like_fold"/>
</dbReference>
<evidence type="ECO:0000256" key="9">
    <source>
        <dbReference type="SAM" id="Phobius"/>
    </source>
</evidence>
<evidence type="ECO:0000256" key="1">
    <source>
        <dbReference type="ARBA" id="ARBA00004479"/>
    </source>
</evidence>
<dbReference type="Pfam" id="PF09067">
    <property type="entry name" value="EpoR_lig-bind"/>
    <property type="match status" value="1"/>
</dbReference>
<proteinExistence type="predicted"/>
<reference evidence="12" key="2">
    <citation type="submission" date="2025-09" db="UniProtKB">
        <authorList>
            <consortium name="Ensembl"/>
        </authorList>
    </citation>
    <scope>IDENTIFICATION</scope>
</reference>
<feature type="transmembrane region" description="Helical" evidence="9">
    <location>
        <begin position="314"/>
        <end position="336"/>
    </location>
</feature>
<evidence type="ECO:0000256" key="4">
    <source>
        <dbReference type="ARBA" id="ARBA00022989"/>
    </source>
</evidence>
<protein>
    <recommendedName>
        <fullName evidence="11">Fibronectin type-III domain-containing protein</fullName>
    </recommendedName>
</protein>
<dbReference type="InterPro" id="IPR003961">
    <property type="entry name" value="FN3_dom"/>
</dbReference>
<evidence type="ECO:0000256" key="5">
    <source>
        <dbReference type="ARBA" id="ARBA00023136"/>
    </source>
</evidence>
<keyword evidence="13" id="KW-1185">Reference proteome</keyword>
<evidence type="ECO:0000256" key="10">
    <source>
        <dbReference type="SAM" id="SignalP"/>
    </source>
</evidence>
<evidence type="ECO:0000259" key="11">
    <source>
        <dbReference type="PROSITE" id="PS50853"/>
    </source>
</evidence>
<keyword evidence="5 9" id="KW-0472">Membrane</keyword>
<evidence type="ECO:0000256" key="3">
    <source>
        <dbReference type="ARBA" id="ARBA00022729"/>
    </source>
</evidence>
<dbReference type="STRING" id="94237.ENSMMOP00000015902"/>
<keyword evidence="3 10" id="KW-0732">Signal</keyword>
<feature type="compositionally biased region" description="Basic and acidic residues" evidence="8">
    <location>
        <begin position="520"/>
        <end position="541"/>
    </location>
</feature>
<name>A0A3Q3WTX6_MOLML</name>
<dbReference type="PROSITE" id="PS50853">
    <property type="entry name" value="FN3"/>
    <property type="match status" value="1"/>
</dbReference>
<evidence type="ECO:0000256" key="2">
    <source>
        <dbReference type="ARBA" id="ARBA00022692"/>
    </source>
</evidence>
<organism evidence="12 13">
    <name type="scientific">Mola mola</name>
    <name type="common">Ocean sunfish</name>
    <name type="synonym">Tetraodon mola</name>
    <dbReference type="NCBI Taxonomy" id="94237"/>
    <lineage>
        <taxon>Eukaryota</taxon>
        <taxon>Metazoa</taxon>
        <taxon>Chordata</taxon>
        <taxon>Craniata</taxon>
        <taxon>Vertebrata</taxon>
        <taxon>Euteleostomi</taxon>
        <taxon>Actinopterygii</taxon>
        <taxon>Neopterygii</taxon>
        <taxon>Teleostei</taxon>
        <taxon>Neoteleostei</taxon>
        <taxon>Acanthomorphata</taxon>
        <taxon>Eupercaria</taxon>
        <taxon>Tetraodontiformes</taxon>
        <taxon>Molidae</taxon>
        <taxon>Mola</taxon>
    </lineage>
</organism>
<dbReference type="InterPro" id="IPR025871">
    <property type="entry name" value="GHBP"/>
</dbReference>
<feature type="chain" id="PRO_5018635907" description="Fibronectin type-III domain-containing protein" evidence="10">
    <location>
        <begin position="18"/>
        <end position="650"/>
    </location>
</feature>
<feature type="domain" description="Fibronectin type-III" evidence="11">
    <location>
        <begin position="207"/>
        <end position="310"/>
    </location>
</feature>
<feature type="region of interest" description="Disordered" evidence="8">
    <location>
        <begin position="626"/>
        <end position="650"/>
    </location>
</feature>
<reference evidence="12" key="1">
    <citation type="submission" date="2025-08" db="UniProtKB">
        <authorList>
            <consortium name="Ensembl"/>
        </authorList>
    </citation>
    <scope>IDENTIFICATION</scope>
</reference>
<feature type="region of interest" description="Disordered" evidence="8">
    <location>
        <begin position="507"/>
        <end position="541"/>
    </location>
</feature>
<feature type="signal peptide" evidence="10">
    <location>
        <begin position="1"/>
        <end position="17"/>
    </location>
</feature>
<dbReference type="PANTHER" id="PTHR23037">
    <property type="entry name" value="CYTOKINE RECEPTOR"/>
    <property type="match status" value="1"/>
</dbReference>
<keyword evidence="4 9" id="KW-1133">Transmembrane helix</keyword>
<keyword evidence="2 9" id="KW-0812">Transmembrane</keyword>
<dbReference type="GO" id="GO:0004896">
    <property type="term" value="F:cytokine receptor activity"/>
    <property type="evidence" value="ECO:0007669"/>
    <property type="project" value="TreeGrafter"/>
</dbReference>
<keyword evidence="6" id="KW-0675">Receptor</keyword>
<dbReference type="CDD" id="cd00063">
    <property type="entry name" value="FN3"/>
    <property type="match status" value="1"/>
</dbReference>
<evidence type="ECO:0000256" key="6">
    <source>
        <dbReference type="ARBA" id="ARBA00023170"/>
    </source>
</evidence>
<dbReference type="Gene3D" id="2.60.40.10">
    <property type="entry name" value="Immunoglobulins"/>
    <property type="match status" value="2"/>
</dbReference>
<evidence type="ECO:0000256" key="8">
    <source>
        <dbReference type="SAM" id="MobiDB-lite"/>
    </source>
</evidence>
<dbReference type="InterPro" id="IPR036116">
    <property type="entry name" value="FN3_sf"/>
</dbReference>
<dbReference type="PANTHER" id="PTHR23037:SF46">
    <property type="entry name" value="INTERLEUKIN 5 RECEPTOR SUBUNIT ALPHA"/>
    <property type="match status" value="1"/>
</dbReference>
<accession>A0A3Q3WTX6</accession>
<dbReference type="Pfam" id="PF00041">
    <property type="entry name" value="fn3"/>
    <property type="match status" value="1"/>
</dbReference>